<dbReference type="PRINTS" id="PR00778">
    <property type="entry name" value="HTHARSR"/>
</dbReference>
<dbReference type="InterPro" id="IPR036388">
    <property type="entry name" value="WH-like_DNA-bd_sf"/>
</dbReference>
<evidence type="ECO:0000256" key="1">
    <source>
        <dbReference type="ARBA" id="ARBA00023015"/>
    </source>
</evidence>
<dbReference type="PANTHER" id="PTHR43132">
    <property type="entry name" value="ARSENICAL RESISTANCE OPERON REPRESSOR ARSR-RELATED"/>
    <property type="match status" value="1"/>
</dbReference>
<sequence length="125" mass="14438">MNECNVPVCSENCPHQNLIDLAKQNFPTLEEIEELAELYKIFSDNTRLKIICALGKDELCVCDICELLSLNQSTVSHQLRILKSSKLVKYRRQGKQIFYSLDDDHVKGIIFQALDHIREDRSITK</sequence>
<dbReference type="PANTHER" id="PTHR43132:SF6">
    <property type="entry name" value="HTH-TYPE TRANSCRIPTIONAL REPRESSOR CZRA"/>
    <property type="match status" value="1"/>
</dbReference>
<dbReference type="CDD" id="cd00090">
    <property type="entry name" value="HTH_ARSR"/>
    <property type="match status" value="1"/>
</dbReference>
<dbReference type="Pfam" id="PF01022">
    <property type="entry name" value="HTH_5"/>
    <property type="match status" value="1"/>
</dbReference>
<keyword evidence="2" id="KW-0238">DNA-binding</keyword>
<evidence type="ECO:0000256" key="3">
    <source>
        <dbReference type="ARBA" id="ARBA00023163"/>
    </source>
</evidence>
<keyword evidence="1" id="KW-0805">Transcription regulation</keyword>
<dbReference type="SUPFAM" id="SSF46785">
    <property type="entry name" value="Winged helix' DNA-binding domain"/>
    <property type="match status" value="1"/>
</dbReference>
<gene>
    <name evidence="5" type="ORF">H8Z77_06640</name>
</gene>
<protein>
    <submittedName>
        <fullName evidence="5">Helix-turn-helix transcriptional regulator</fullName>
    </submittedName>
</protein>
<proteinExistence type="predicted"/>
<dbReference type="EMBL" id="JACOQK010000001">
    <property type="protein sequence ID" value="MBC5787694.1"/>
    <property type="molecule type" value="Genomic_DNA"/>
</dbReference>
<dbReference type="SMART" id="SM00418">
    <property type="entry name" value="HTH_ARSR"/>
    <property type="match status" value="1"/>
</dbReference>
<accession>A0ABR7IRP7</accession>
<keyword evidence="3" id="KW-0804">Transcription</keyword>
<evidence type="ECO:0000313" key="6">
    <source>
        <dbReference type="Proteomes" id="UP000649151"/>
    </source>
</evidence>
<reference evidence="5 6" key="1">
    <citation type="submission" date="2020-08" db="EMBL/GenBank/DDBJ databases">
        <title>Genome public.</title>
        <authorList>
            <person name="Liu C."/>
            <person name="Sun Q."/>
        </authorList>
    </citation>
    <scope>NUCLEOTIDE SEQUENCE [LARGE SCALE GENOMIC DNA]</scope>
    <source>
        <strain evidence="5 6">NSJ-27</strain>
    </source>
</reference>
<evidence type="ECO:0000313" key="5">
    <source>
        <dbReference type="EMBL" id="MBC5787694.1"/>
    </source>
</evidence>
<evidence type="ECO:0000256" key="2">
    <source>
        <dbReference type="ARBA" id="ARBA00023125"/>
    </source>
</evidence>
<feature type="domain" description="HTH arsR-type" evidence="4">
    <location>
        <begin position="27"/>
        <end position="121"/>
    </location>
</feature>
<comment type="caution">
    <text evidence="5">The sequence shown here is derived from an EMBL/GenBank/DDBJ whole genome shotgun (WGS) entry which is preliminary data.</text>
</comment>
<keyword evidence="6" id="KW-1185">Reference proteome</keyword>
<dbReference type="NCBIfam" id="NF033788">
    <property type="entry name" value="HTH_metalloreg"/>
    <property type="match status" value="1"/>
</dbReference>
<dbReference type="Gene3D" id="1.10.10.10">
    <property type="entry name" value="Winged helix-like DNA-binding domain superfamily/Winged helix DNA-binding domain"/>
    <property type="match status" value="1"/>
</dbReference>
<evidence type="ECO:0000259" key="4">
    <source>
        <dbReference type="PROSITE" id="PS50987"/>
    </source>
</evidence>
<name>A0ABR7IRP7_9CLOT</name>
<dbReference type="InterPro" id="IPR011991">
    <property type="entry name" value="ArsR-like_HTH"/>
</dbReference>
<dbReference type="PROSITE" id="PS50987">
    <property type="entry name" value="HTH_ARSR_2"/>
    <property type="match status" value="1"/>
</dbReference>
<organism evidence="5 6">
    <name type="scientific">Clostridium facile</name>
    <dbReference type="NCBI Taxonomy" id="2763035"/>
    <lineage>
        <taxon>Bacteria</taxon>
        <taxon>Bacillati</taxon>
        <taxon>Bacillota</taxon>
        <taxon>Clostridia</taxon>
        <taxon>Eubacteriales</taxon>
        <taxon>Clostridiaceae</taxon>
        <taxon>Clostridium</taxon>
    </lineage>
</organism>
<dbReference type="InterPro" id="IPR001845">
    <property type="entry name" value="HTH_ArsR_DNA-bd_dom"/>
</dbReference>
<dbReference type="InterPro" id="IPR051011">
    <property type="entry name" value="Metal_resp_trans_reg"/>
</dbReference>
<dbReference type="InterPro" id="IPR036390">
    <property type="entry name" value="WH_DNA-bd_sf"/>
</dbReference>
<dbReference type="Proteomes" id="UP000649151">
    <property type="component" value="Unassembled WGS sequence"/>
</dbReference>